<dbReference type="HOGENOM" id="CLU_995614_0_0_1"/>
<reference evidence="3" key="3">
    <citation type="submission" date="2015-02" db="UniProtKB">
        <authorList>
            <consortium name="EnsemblProtists"/>
        </authorList>
    </citation>
    <scope>IDENTIFICATION</scope>
    <source>
        <strain evidence="3">DAOM BR144</strain>
    </source>
</reference>
<feature type="region of interest" description="Disordered" evidence="1">
    <location>
        <begin position="94"/>
        <end position="164"/>
    </location>
</feature>
<feature type="compositionally biased region" description="Polar residues" evidence="1">
    <location>
        <begin position="184"/>
        <end position="205"/>
    </location>
</feature>
<evidence type="ECO:0000313" key="3">
    <source>
        <dbReference type="EnsemblProtists" id="PYU1_T008580"/>
    </source>
</evidence>
<feature type="compositionally biased region" description="Low complexity" evidence="1">
    <location>
        <begin position="304"/>
        <end position="324"/>
    </location>
</feature>
<dbReference type="Proteomes" id="UP000019132">
    <property type="component" value="Unassembled WGS sequence"/>
</dbReference>
<evidence type="ECO:0000259" key="2">
    <source>
        <dbReference type="PROSITE" id="PS50076"/>
    </source>
</evidence>
<dbReference type="AlphaFoldDB" id="K3WUD3"/>
<proteinExistence type="predicted"/>
<evidence type="ECO:0000256" key="1">
    <source>
        <dbReference type="SAM" id="MobiDB-lite"/>
    </source>
</evidence>
<dbReference type="InterPro" id="IPR036869">
    <property type="entry name" value="J_dom_sf"/>
</dbReference>
<dbReference type="SMART" id="SM00271">
    <property type="entry name" value="DnaJ"/>
    <property type="match status" value="1"/>
</dbReference>
<dbReference type="InterPro" id="IPR001623">
    <property type="entry name" value="DnaJ_domain"/>
</dbReference>
<dbReference type="VEuPathDB" id="FungiDB:PYU1_G008564"/>
<feature type="region of interest" description="Disordered" evidence="1">
    <location>
        <begin position="301"/>
        <end position="324"/>
    </location>
</feature>
<dbReference type="eggNOG" id="ENOG502RV0Y">
    <property type="taxonomic scope" value="Eukaryota"/>
</dbReference>
<dbReference type="Gene3D" id="1.10.287.110">
    <property type="entry name" value="DnaJ domain"/>
    <property type="match status" value="1"/>
</dbReference>
<dbReference type="InParanoid" id="K3WUD3"/>
<organism evidence="3 4">
    <name type="scientific">Globisporangium ultimum (strain ATCC 200006 / CBS 805.95 / DAOM BR144)</name>
    <name type="common">Pythium ultimum</name>
    <dbReference type="NCBI Taxonomy" id="431595"/>
    <lineage>
        <taxon>Eukaryota</taxon>
        <taxon>Sar</taxon>
        <taxon>Stramenopiles</taxon>
        <taxon>Oomycota</taxon>
        <taxon>Peronosporomycetes</taxon>
        <taxon>Pythiales</taxon>
        <taxon>Pythiaceae</taxon>
        <taxon>Globisporangium</taxon>
    </lineage>
</organism>
<dbReference type="PANTHER" id="PTHR45270">
    <property type="entry name" value="OS03G0832900 PROTEIN"/>
    <property type="match status" value="1"/>
</dbReference>
<evidence type="ECO:0000313" key="4">
    <source>
        <dbReference type="Proteomes" id="UP000019132"/>
    </source>
</evidence>
<feature type="compositionally biased region" description="Basic residues" evidence="1">
    <location>
        <begin position="98"/>
        <end position="111"/>
    </location>
</feature>
<name>K3WUD3_GLOUD</name>
<dbReference type="Pfam" id="PF00226">
    <property type="entry name" value="DnaJ"/>
    <property type="match status" value="1"/>
</dbReference>
<dbReference type="SUPFAM" id="SSF46565">
    <property type="entry name" value="Chaperone J-domain"/>
    <property type="match status" value="1"/>
</dbReference>
<feature type="compositionally biased region" description="Basic and acidic residues" evidence="1">
    <location>
        <begin position="147"/>
        <end position="156"/>
    </location>
</feature>
<feature type="domain" description="J" evidence="2">
    <location>
        <begin position="16"/>
        <end position="95"/>
    </location>
</feature>
<reference evidence="4" key="1">
    <citation type="journal article" date="2010" name="Genome Biol.">
        <title>Genome sequence of the necrotrophic plant pathogen Pythium ultimum reveals original pathogenicity mechanisms and effector repertoire.</title>
        <authorList>
            <person name="Levesque C.A."/>
            <person name="Brouwer H."/>
            <person name="Cano L."/>
            <person name="Hamilton J.P."/>
            <person name="Holt C."/>
            <person name="Huitema E."/>
            <person name="Raffaele S."/>
            <person name="Robideau G.P."/>
            <person name="Thines M."/>
            <person name="Win J."/>
            <person name="Zerillo M.M."/>
            <person name="Beakes G.W."/>
            <person name="Boore J.L."/>
            <person name="Busam D."/>
            <person name="Dumas B."/>
            <person name="Ferriera S."/>
            <person name="Fuerstenberg S.I."/>
            <person name="Gachon C.M."/>
            <person name="Gaulin E."/>
            <person name="Govers F."/>
            <person name="Grenville-Briggs L."/>
            <person name="Horner N."/>
            <person name="Hostetler J."/>
            <person name="Jiang R.H."/>
            <person name="Johnson J."/>
            <person name="Krajaejun T."/>
            <person name="Lin H."/>
            <person name="Meijer H.J."/>
            <person name="Moore B."/>
            <person name="Morris P."/>
            <person name="Phuntmart V."/>
            <person name="Puiu D."/>
            <person name="Shetty J."/>
            <person name="Stajich J.E."/>
            <person name="Tripathy S."/>
            <person name="Wawra S."/>
            <person name="van West P."/>
            <person name="Whitty B.R."/>
            <person name="Coutinho P.M."/>
            <person name="Henrissat B."/>
            <person name="Martin F."/>
            <person name="Thomas P.D."/>
            <person name="Tyler B.M."/>
            <person name="De Vries R.P."/>
            <person name="Kamoun S."/>
            <person name="Yandell M."/>
            <person name="Tisserat N."/>
            <person name="Buell C.R."/>
        </authorList>
    </citation>
    <scope>NUCLEOTIDE SEQUENCE</scope>
    <source>
        <strain evidence="4">DAOM:BR144</strain>
    </source>
</reference>
<accession>K3WUD3</accession>
<dbReference type="EMBL" id="GL376613">
    <property type="status" value="NOT_ANNOTATED_CDS"/>
    <property type="molecule type" value="Genomic_DNA"/>
</dbReference>
<keyword evidence="4" id="KW-1185">Reference proteome</keyword>
<dbReference type="PROSITE" id="PS50076">
    <property type="entry name" value="DNAJ_2"/>
    <property type="match status" value="1"/>
</dbReference>
<protein>
    <recommendedName>
        <fullName evidence="2">J domain-containing protein</fullName>
    </recommendedName>
</protein>
<sequence length="324" mass="36590">MGEDDPAVARILRCSDHYEVLQLLPAPQHAVFVDVKQVRRRYKELAIQVHPDKSKSSGMLVQRLMDAEAAFKRLSEAYECLVDEASQRKYLSTVRTGRAPHARAPPQHKRPPPPPPTGPSVYPRKRKKPPQQNERKPPPPPFPPPQREPRRQRTPEEIWCAFQEEEERLASEEFHAKGFERTYAASSSSQRAGGTETGNENSSSMDVEMQETILNSGLDEKARRWATWRQSPKTPAEETTENAEASSSASGVKSSANHKIDPVDARTPTAVELICCLLCQRKFPTHDALGRHNAFSKLHAANLQQQQQQQQQQEQQQQETTPIS</sequence>
<dbReference type="OMA" id="ARRWATW"/>
<reference evidence="4" key="2">
    <citation type="submission" date="2010-04" db="EMBL/GenBank/DDBJ databases">
        <authorList>
            <person name="Buell R."/>
            <person name="Hamilton J."/>
            <person name="Hostetler J."/>
        </authorList>
    </citation>
    <scope>NUCLEOTIDE SEQUENCE [LARGE SCALE GENOMIC DNA]</scope>
    <source>
        <strain evidence="4">DAOM:BR144</strain>
    </source>
</reference>
<dbReference type="PANTHER" id="PTHR45270:SF4">
    <property type="entry name" value="CHAPERONE DNAJ-DOMAIN SUPERFAMILY PROTEIN"/>
    <property type="match status" value="1"/>
</dbReference>
<feature type="region of interest" description="Disordered" evidence="1">
    <location>
        <begin position="182"/>
        <end position="261"/>
    </location>
</feature>
<dbReference type="CDD" id="cd06257">
    <property type="entry name" value="DnaJ"/>
    <property type="match status" value="1"/>
</dbReference>
<dbReference type="PRINTS" id="PR00625">
    <property type="entry name" value="JDOMAIN"/>
</dbReference>
<dbReference type="EnsemblProtists" id="PYU1_T008580">
    <property type="protein sequence ID" value="PYU1_T008580"/>
    <property type="gene ID" value="PYU1_G008564"/>
</dbReference>
<feature type="compositionally biased region" description="Low complexity" evidence="1">
    <location>
        <begin position="242"/>
        <end position="255"/>
    </location>
</feature>